<name>A0A0E9UQL3_ANGAN</name>
<organism evidence="1">
    <name type="scientific">Anguilla anguilla</name>
    <name type="common">European freshwater eel</name>
    <name type="synonym">Muraena anguilla</name>
    <dbReference type="NCBI Taxonomy" id="7936"/>
    <lineage>
        <taxon>Eukaryota</taxon>
        <taxon>Metazoa</taxon>
        <taxon>Chordata</taxon>
        <taxon>Craniata</taxon>
        <taxon>Vertebrata</taxon>
        <taxon>Euteleostomi</taxon>
        <taxon>Actinopterygii</taxon>
        <taxon>Neopterygii</taxon>
        <taxon>Teleostei</taxon>
        <taxon>Anguilliformes</taxon>
        <taxon>Anguillidae</taxon>
        <taxon>Anguilla</taxon>
    </lineage>
</organism>
<reference evidence="1" key="2">
    <citation type="journal article" date="2015" name="Fish Shellfish Immunol.">
        <title>Early steps in the European eel (Anguilla anguilla)-Vibrio vulnificus interaction in the gills: Role of the RtxA13 toxin.</title>
        <authorList>
            <person name="Callol A."/>
            <person name="Pajuelo D."/>
            <person name="Ebbesson L."/>
            <person name="Teles M."/>
            <person name="MacKenzie S."/>
            <person name="Amaro C."/>
        </authorList>
    </citation>
    <scope>NUCLEOTIDE SEQUENCE</scope>
</reference>
<proteinExistence type="predicted"/>
<evidence type="ECO:0000313" key="1">
    <source>
        <dbReference type="EMBL" id="JAH67495.1"/>
    </source>
</evidence>
<sequence>MLRYPECFCLWNSNYTLCCTYSVTHCKAIARVPTANVGRTLGATLGVTMCGM</sequence>
<protein>
    <submittedName>
        <fullName evidence="1">Uncharacterized protein</fullName>
    </submittedName>
</protein>
<dbReference type="AlphaFoldDB" id="A0A0E9UQL3"/>
<accession>A0A0E9UQL3</accession>
<reference evidence="1" key="1">
    <citation type="submission" date="2014-11" db="EMBL/GenBank/DDBJ databases">
        <authorList>
            <person name="Amaro Gonzalez C."/>
        </authorList>
    </citation>
    <scope>NUCLEOTIDE SEQUENCE</scope>
</reference>
<dbReference type="EMBL" id="GBXM01041082">
    <property type="protein sequence ID" value="JAH67495.1"/>
    <property type="molecule type" value="Transcribed_RNA"/>
</dbReference>